<reference evidence="1" key="1">
    <citation type="journal article" date="2015" name="Nature">
        <title>Complex archaea that bridge the gap between prokaryotes and eukaryotes.</title>
        <authorList>
            <person name="Spang A."/>
            <person name="Saw J.H."/>
            <person name="Jorgensen S.L."/>
            <person name="Zaremba-Niedzwiedzka K."/>
            <person name="Martijn J."/>
            <person name="Lind A.E."/>
            <person name="van Eijk R."/>
            <person name="Schleper C."/>
            <person name="Guy L."/>
            <person name="Ettema T.J."/>
        </authorList>
    </citation>
    <scope>NUCLEOTIDE SEQUENCE</scope>
</reference>
<comment type="caution">
    <text evidence="1">The sequence shown here is derived from an EMBL/GenBank/DDBJ whole genome shotgun (WGS) entry which is preliminary data.</text>
</comment>
<dbReference type="EMBL" id="LAZR01030235">
    <property type="protein sequence ID" value="KKL57226.1"/>
    <property type="molecule type" value="Genomic_DNA"/>
</dbReference>
<proteinExistence type="predicted"/>
<dbReference type="AlphaFoldDB" id="A0A0F9DTZ9"/>
<accession>A0A0F9DTZ9</accession>
<protein>
    <submittedName>
        <fullName evidence="1">Uncharacterized protein</fullName>
    </submittedName>
</protein>
<sequence length="100" mass="10857">MVQSSMVCMSSISVTINSASILNIYILEMLAITQKILGEITKEALRLTAKEDTSCAGWHPRAVVRKARLTALPAGGYYIRGGRSEDAFTTLSLSRMSEAC</sequence>
<gene>
    <name evidence="1" type="ORF">LCGC14_2237580</name>
</gene>
<evidence type="ECO:0000313" key="1">
    <source>
        <dbReference type="EMBL" id="KKL57226.1"/>
    </source>
</evidence>
<name>A0A0F9DTZ9_9ZZZZ</name>
<feature type="non-terminal residue" evidence="1">
    <location>
        <position position="100"/>
    </location>
</feature>
<organism evidence="1">
    <name type="scientific">marine sediment metagenome</name>
    <dbReference type="NCBI Taxonomy" id="412755"/>
    <lineage>
        <taxon>unclassified sequences</taxon>
        <taxon>metagenomes</taxon>
        <taxon>ecological metagenomes</taxon>
    </lineage>
</organism>